<comment type="caution">
    <text evidence="10">The sequence shown here is derived from an EMBL/GenBank/DDBJ whole genome shotgun (WGS) entry which is preliminary data.</text>
</comment>
<dbReference type="Proteomes" id="UP000283895">
    <property type="component" value="Unassembled WGS sequence"/>
</dbReference>
<sequence length="500" mass="56234">MGFATWLQTHIVAAVATVFFTYLVASTAYSWYRLRKVPGPFLAGISYLWTLSVSSSGQDARIYSELAKKYGHLIRVGPDLVLTDDPDVLRRISGVRSTYIKDGFYRASLRHPDHDTMFSMISNSQHDKRKGQLADAYSKPGALGMEPIVDNILDVQTQYLRDKCAMNPGATAVVDLTTVTHYFTMDVITRLSFGKELGFLRNDTDVHGLLAAARVAMKTASVPLAVPFLRDITASRWFLKLFGPKATDKTGLGVFIGVAEEAVTKRYELDAPDEKDLLGAFIRRGLQPGPAISELQFVLLAGSETSASAMRVTMLYLMTTPRVYHKLKEVVQQAVREGVSSPIKQEEAKRIPYLQAVIYEGLRMRPPVPVMFPKVVPPQGDEIDGKFIPGGTAVGWNLIPTMRDARHWGRDPEIFRPERFIDVDDETRVSRERIVDLLFGHGRFGCAGKPLAQMELLKVYFELFRYFDFQLVNPVKPWSSESWNIWVEHDFMVQVTESSP</sequence>
<dbReference type="SUPFAM" id="SSF48264">
    <property type="entry name" value="Cytochrome P450"/>
    <property type="match status" value="1"/>
</dbReference>
<keyword evidence="9" id="KW-0472">Membrane</keyword>
<dbReference type="InterPro" id="IPR036396">
    <property type="entry name" value="Cyt_P450_sf"/>
</dbReference>
<dbReference type="Gene3D" id="1.10.630.10">
    <property type="entry name" value="Cytochrome P450"/>
    <property type="match status" value="1"/>
</dbReference>
<dbReference type="PRINTS" id="PR00385">
    <property type="entry name" value="P450"/>
</dbReference>
<evidence type="ECO:0000313" key="11">
    <source>
        <dbReference type="Proteomes" id="UP000283895"/>
    </source>
</evidence>
<keyword evidence="9" id="KW-0812">Transmembrane</keyword>
<dbReference type="EMBL" id="LKEA01000044">
    <property type="protein sequence ID" value="ROV93639.1"/>
    <property type="molecule type" value="Genomic_DNA"/>
</dbReference>
<gene>
    <name evidence="10" type="ORF">VMCG_08103</name>
</gene>
<dbReference type="PANTHER" id="PTHR24305">
    <property type="entry name" value="CYTOCHROME P450"/>
    <property type="match status" value="1"/>
</dbReference>
<dbReference type="GO" id="GO:0004497">
    <property type="term" value="F:monooxygenase activity"/>
    <property type="evidence" value="ECO:0007669"/>
    <property type="project" value="UniProtKB-KW"/>
</dbReference>
<dbReference type="OrthoDB" id="3934656at2759"/>
<keyword evidence="9" id="KW-1133">Transmembrane helix</keyword>
<evidence type="ECO:0000256" key="1">
    <source>
        <dbReference type="ARBA" id="ARBA00001971"/>
    </source>
</evidence>
<feature type="transmembrane region" description="Helical" evidence="9">
    <location>
        <begin position="12"/>
        <end position="32"/>
    </location>
</feature>
<dbReference type="GO" id="GO:0020037">
    <property type="term" value="F:heme binding"/>
    <property type="evidence" value="ECO:0007669"/>
    <property type="project" value="InterPro"/>
</dbReference>
<dbReference type="GO" id="GO:0016705">
    <property type="term" value="F:oxidoreductase activity, acting on paired donors, with incorporation or reduction of molecular oxygen"/>
    <property type="evidence" value="ECO:0007669"/>
    <property type="project" value="InterPro"/>
</dbReference>
<dbReference type="CDD" id="cd11060">
    <property type="entry name" value="CYP57A1-like"/>
    <property type="match status" value="1"/>
</dbReference>
<proteinExistence type="inferred from homology"/>
<keyword evidence="4 8" id="KW-0479">Metal-binding</keyword>
<evidence type="ECO:0000313" key="10">
    <source>
        <dbReference type="EMBL" id="ROV93639.1"/>
    </source>
</evidence>
<evidence type="ECO:0000256" key="7">
    <source>
        <dbReference type="ARBA" id="ARBA00023033"/>
    </source>
</evidence>
<dbReference type="PRINTS" id="PR00463">
    <property type="entry name" value="EP450I"/>
</dbReference>
<protein>
    <recommendedName>
        <fullName evidence="12">Cytochrome P450</fullName>
    </recommendedName>
</protein>
<name>A0A423VRJ4_9PEZI</name>
<feature type="binding site" description="axial binding residue" evidence="8">
    <location>
        <position position="446"/>
    </location>
    <ligand>
        <name>heme</name>
        <dbReference type="ChEBI" id="CHEBI:30413"/>
    </ligand>
    <ligandPart>
        <name>Fe</name>
        <dbReference type="ChEBI" id="CHEBI:18248"/>
    </ligandPart>
</feature>
<evidence type="ECO:0000256" key="8">
    <source>
        <dbReference type="PIRSR" id="PIRSR602401-1"/>
    </source>
</evidence>
<dbReference type="InterPro" id="IPR002401">
    <property type="entry name" value="Cyt_P450_E_grp-I"/>
</dbReference>
<evidence type="ECO:0000256" key="5">
    <source>
        <dbReference type="ARBA" id="ARBA00023002"/>
    </source>
</evidence>
<comment type="similarity">
    <text evidence="2">Belongs to the cytochrome P450 family.</text>
</comment>
<organism evidence="10 11">
    <name type="scientific">Cytospora schulzeri</name>
    <dbReference type="NCBI Taxonomy" id="448051"/>
    <lineage>
        <taxon>Eukaryota</taxon>
        <taxon>Fungi</taxon>
        <taxon>Dikarya</taxon>
        <taxon>Ascomycota</taxon>
        <taxon>Pezizomycotina</taxon>
        <taxon>Sordariomycetes</taxon>
        <taxon>Sordariomycetidae</taxon>
        <taxon>Diaporthales</taxon>
        <taxon>Cytosporaceae</taxon>
        <taxon>Cytospora</taxon>
    </lineage>
</organism>
<keyword evidence="5" id="KW-0560">Oxidoreductase</keyword>
<keyword evidence="11" id="KW-1185">Reference proteome</keyword>
<accession>A0A423VRJ4</accession>
<dbReference type="GO" id="GO:0005506">
    <property type="term" value="F:iron ion binding"/>
    <property type="evidence" value="ECO:0007669"/>
    <property type="project" value="InterPro"/>
</dbReference>
<evidence type="ECO:0008006" key="12">
    <source>
        <dbReference type="Google" id="ProtNLM"/>
    </source>
</evidence>
<evidence type="ECO:0000256" key="9">
    <source>
        <dbReference type="SAM" id="Phobius"/>
    </source>
</evidence>
<reference evidence="10 11" key="1">
    <citation type="submission" date="2015-09" db="EMBL/GenBank/DDBJ databases">
        <title>Host preference determinants of Valsa canker pathogens revealed by comparative genomics.</title>
        <authorList>
            <person name="Yin Z."/>
            <person name="Huang L."/>
        </authorList>
    </citation>
    <scope>NUCLEOTIDE SEQUENCE [LARGE SCALE GENOMIC DNA]</scope>
    <source>
        <strain evidence="10 11">03-1</strain>
    </source>
</reference>
<evidence type="ECO:0000256" key="2">
    <source>
        <dbReference type="ARBA" id="ARBA00010617"/>
    </source>
</evidence>
<keyword evidence="7" id="KW-0503">Monooxygenase</keyword>
<dbReference type="PANTHER" id="PTHR24305:SF77">
    <property type="entry name" value="CYTOCHROME P450 MONOOXYGENASE"/>
    <property type="match status" value="1"/>
</dbReference>
<evidence type="ECO:0000256" key="4">
    <source>
        <dbReference type="ARBA" id="ARBA00022723"/>
    </source>
</evidence>
<dbReference type="InterPro" id="IPR001128">
    <property type="entry name" value="Cyt_P450"/>
</dbReference>
<keyword evidence="3 8" id="KW-0349">Heme</keyword>
<keyword evidence="6 8" id="KW-0408">Iron</keyword>
<evidence type="ECO:0000256" key="6">
    <source>
        <dbReference type="ARBA" id="ARBA00023004"/>
    </source>
</evidence>
<evidence type="ECO:0000256" key="3">
    <source>
        <dbReference type="ARBA" id="ARBA00022617"/>
    </source>
</evidence>
<dbReference type="AlphaFoldDB" id="A0A423VRJ4"/>
<comment type="cofactor">
    <cofactor evidence="1 8">
        <name>heme</name>
        <dbReference type="ChEBI" id="CHEBI:30413"/>
    </cofactor>
</comment>
<dbReference type="InterPro" id="IPR050121">
    <property type="entry name" value="Cytochrome_P450_monoxygenase"/>
</dbReference>
<dbReference type="Pfam" id="PF00067">
    <property type="entry name" value="p450"/>
    <property type="match status" value="1"/>
</dbReference>
<dbReference type="STRING" id="356882.A0A423VRJ4"/>